<sequence length="243" mass="26342">MLYLLLFMAGAIAWMISTVAAGGAAMLLIPILGLTMSAQSVAPVITVASLMANPSRTFVFWQHIYWPVIALLLPGSIIGAIAGAYAFTLVPAHYLQLILGLFLLSTLWQYRFGKRKRSFPMPRWAFFPLGVVVAFVSGLVGGAGPVMNPFFLNHGMEKEQLVATKAFNSLALQSTKLMSYLGLGAITWQMGLSGVAIGLGGIVGVFWARNHLQRIDNERFRQYTLYLMPIGGVLLIAKAAGSF</sequence>
<evidence type="ECO:0000256" key="4">
    <source>
        <dbReference type="ARBA" id="ARBA00022475"/>
    </source>
</evidence>
<evidence type="ECO:0000256" key="8">
    <source>
        <dbReference type="RuleBase" id="RU363041"/>
    </source>
</evidence>
<dbReference type="Pfam" id="PF01925">
    <property type="entry name" value="TauE"/>
    <property type="match status" value="1"/>
</dbReference>
<evidence type="ECO:0000256" key="3">
    <source>
        <dbReference type="ARBA" id="ARBA00022448"/>
    </source>
</evidence>
<gene>
    <name evidence="9" type="ORF">HNR48_003540</name>
</gene>
<dbReference type="AlphaFoldDB" id="A0A7X0JWZ7"/>
<evidence type="ECO:0000256" key="7">
    <source>
        <dbReference type="ARBA" id="ARBA00023136"/>
    </source>
</evidence>
<evidence type="ECO:0000256" key="2">
    <source>
        <dbReference type="ARBA" id="ARBA00009142"/>
    </source>
</evidence>
<feature type="transmembrane region" description="Helical" evidence="8">
    <location>
        <begin position="93"/>
        <end position="112"/>
    </location>
</feature>
<evidence type="ECO:0000313" key="10">
    <source>
        <dbReference type="Proteomes" id="UP000528457"/>
    </source>
</evidence>
<feature type="transmembrane region" description="Helical" evidence="8">
    <location>
        <begin position="64"/>
        <end position="87"/>
    </location>
</feature>
<proteinExistence type="inferred from homology"/>
<dbReference type="PANTHER" id="PTHR30269:SF37">
    <property type="entry name" value="MEMBRANE TRANSPORTER PROTEIN"/>
    <property type="match status" value="1"/>
</dbReference>
<evidence type="ECO:0000256" key="5">
    <source>
        <dbReference type="ARBA" id="ARBA00022692"/>
    </source>
</evidence>
<reference evidence="9 10" key="1">
    <citation type="submission" date="2020-08" db="EMBL/GenBank/DDBJ databases">
        <title>Genomic Encyclopedia of Type Strains, Phase IV (KMG-IV): sequencing the most valuable type-strain genomes for metagenomic binning, comparative biology and taxonomic classification.</title>
        <authorList>
            <person name="Goeker M."/>
        </authorList>
    </citation>
    <scope>NUCLEOTIDE SEQUENCE [LARGE SCALE GENOMIC DNA]</scope>
    <source>
        <strain evidence="9 10">DSM 22368</strain>
    </source>
</reference>
<evidence type="ECO:0000256" key="6">
    <source>
        <dbReference type="ARBA" id="ARBA00022989"/>
    </source>
</evidence>
<keyword evidence="3" id="KW-0813">Transport</keyword>
<keyword evidence="7 8" id="KW-0472">Membrane</keyword>
<dbReference type="InterPro" id="IPR052017">
    <property type="entry name" value="TSUP"/>
</dbReference>
<feature type="transmembrane region" description="Helical" evidence="8">
    <location>
        <begin position="124"/>
        <end position="147"/>
    </location>
</feature>
<evidence type="ECO:0000256" key="1">
    <source>
        <dbReference type="ARBA" id="ARBA00004651"/>
    </source>
</evidence>
<feature type="transmembrane region" description="Helical" evidence="8">
    <location>
        <begin position="220"/>
        <end position="240"/>
    </location>
</feature>
<comment type="caution">
    <text evidence="9">The sequence shown here is derived from an EMBL/GenBank/DDBJ whole genome shotgun (WGS) entry which is preliminary data.</text>
</comment>
<dbReference type="RefSeq" id="WP_166843666.1">
    <property type="nucleotide sequence ID" value="NZ_JAAONY010000003.1"/>
</dbReference>
<keyword evidence="6 8" id="KW-1133">Transmembrane helix</keyword>
<accession>A0A7X0JWZ7</accession>
<feature type="transmembrane region" description="Helical" evidence="8">
    <location>
        <begin position="31"/>
        <end position="52"/>
    </location>
</feature>
<dbReference type="InterPro" id="IPR002781">
    <property type="entry name" value="TM_pro_TauE-like"/>
</dbReference>
<dbReference type="Proteomes" id="UP000528457">
    <property type="component" value="Unassembled WGS sequence"/>
</dbReference>
<organism evidence="9 10">
    <name type="scientific">Pseudoteredinibacter isoporae</name>
    <dbReference type="NCBI Taxonomy" id="570281"/>
    <lineage>
        <taxon>Bacteria</taxon>
        <taxon>Pseudomonadati</taxon>
        <taxon>Pseudomonadota</taxon>
        <taxon>Gammaproteobacteria</taxon>
        <taxon>Cellvibrionales</taxon>
        <taxon>Cellvibrionaceae</taxon>
        <taxon>Pseudoteredinibacter</taxon>
    </lineage>
</organism>
<comment type="similarity">
    <text evidence="2 8">Belongs to the 4-toluene sulfonate uptake permease (TSUP) (TC 2.A.102) family.</text>
</comment>
<keyword evidence="5 8" id="KW-0812">Transmembrane</keyword>
<dbReference type="GO" id="GO:0005886">
    <property type="term" value="C:plasma membrane"/>
    <property type="evidence" value="ECO:0007669"/>
    <property type="project" value="UniProtKB-SubCell"/>
</dbReference>
<dbReference type="EMBL" id="JACHHT010000003">
    <property type="protein sequence ID" value="MBB6523238.1"/>
    <property type="molecule type" value="Genomic_DNA"/>
</dbReference>
<name>A0A7X0JWZ7_9GAMM</name>
<evidence type="ECO:0000313" key="9">
    <source>
        <dbReference type="EMBL" id="MBB6523238.1"/>
    </source>
</evidence>
<dbReference type="InParanoid" id="A0A7X0JWZ7"/>
<comment type="subcellular location">
    <subcellularLocation>
        <location evidence="1 8">Cell membrane</location>
        <topology evidence="1 8">Multi-pass membrane protein</topology>
    </subcellularLocation>
</comment>
<dbReference type="PANTHER" id="PTHR30269">
    <property type="entry name" value="TRANSMEMBRANE PROTEIN YFCA"/>
    <property type="match status" value="1"/>
</dbReference>
<keyword evidence="10" id="KW-1185">Reference proteome</keyword>
<protein>
    <recommendedName>
        <fullName evidence="8">Probable membrane transporter protein</fullName>
    </recommendedName>
</protein>
<keyword evidence="4 8" id="KW-1003">Cell membrane</keyword>
<feature type="transmembrane region" description="Helical" evidence="8">
    <location>
        <begin position="186"/>
        <end position="208"/>
    </location>
</feature>